<sequence>MVFRGKPSKACQRCRDRKLRCDLREISCGSCIRACVPCSGYRNISIIRFTDQTQEVHQKAQSKSSKHSSLNTAPSVFLRPFPLSLELEARYLFYAYYITDFSRTWDFLSPLFDPVTTPEYVSLGIDAVSLAFLFHQSHSPSALLLSRQKYVSALRKTASVLQCPTPALLETMLKASLLLDLYEKLSSPDEALKNLAHVNGALALVKLRGLPEFRDAASFKALMRLVMNLIISCVTRSAPTSPEIYAIREHAALYMDVRDPKWRLSDLSIECTNLLAETKQNVLATEEYVLRCMELEKKFEDLDAEMPGSWQYERVTVKSRSDRILEGYYDVYPNRKLTQTRNVLRQSRIIICEKIVERCQDPDSPSSYFKYQQHAKDVIGNMIMEICASVPQMTDCQFAAAHKRGSTSTGSGHSHTLSHYFDVYILLFPLYVAAWSSVCSEAARIWIVREIYHIAEHFSIREAALVGAILRDRDVQANPWDIYRLLGSYAFAA</sequence>
<dbReference type="SUPFAM" id="SSF57701">
    <property type="entry name" value="Zn2/Cys6 DNA-binding domain"/>
    <property type="match status" value="1"/>
</dbReference>
<keyword evidence="4" id="KW-1185">Reference proteome</keyword>
<dbReference type="OrthoDB" id="5429770at2759"/>
<dbReference type="InterPro" id="IPR036864">
    <property type="entry name" value="Zn2-C6_fun-type_DNA-bd_sf"/>
</dbReference>
<evidence type="ECO:0000256" key="1">
    <source>
        <dbReference type="ARBA" id="ARBA00023242"/>
    </source>
</evidence>
<dbReference type="InterPro" id="IPR001138">
    <property type="entry name" value="Zn2Cys6_DnaBD"/>
</dbReference>
<dbReference type="PROSITE" id="PS50048">
    <property type="entry name" value="ZN2_CY6_FUNGAL_2"/>
    <property type="match status" value="1"/>
</dbReference>
<dbReference type="GO" id="GO:0000981">
    <property type="term" value="F:DNA-binding transcription factor activity, RNA polymerase II-specific"/>
    <property type="evidence" value="ECO:0007669"/>
    <property type="project" value="InterPro"/>
</dbReference>
<dbReference type="CDD" id="cd00067">
    <property type="entry name" value="GAL4"/>
    <property type="match status" value="1"/>
</dbReference>
<comment type="caution">
    <text evidence="3">The sequence shown here is derived from an EMBL/GenBank/DDBJ whole genome shotgun (WGS) entry which is preliminary data.</text>
</comment>
<dbReference type="InterPro" id="IPR053175">
    <property type="entry name" value="DHMBA_Reg_Transcription_Factor"/>
</dbReference>
<proteinExistence type="predicted"/>
<dbReference type="PANTHER" id="PTHR38791:SF1">
    <property type="entry name" value="TRANSCRIPTION FACTOR, PUTATIVE-RELATED"/>
    <property type="match status" value="1"/>
</dbReference>
<evidence type="ECO:0000313" key="3">
    <source>
        <dbReference type="EMBL" id="KAF2260139.1"/>
    </source>
</evidence>
<dbReference type="PROSITE" id="PS00463">
    <property type="entry name" value="ZN2_CY6_FUNGAL_1"/>
    <property type="match status" value="1"/>
</dbReference>
<dbReference type="GO" id="GO:0008270">
    <property type="term" value="F:zinc ion binding"/>
    <property type="evidence" value="ECO:0007669"/>
    <property type="project" value="InterPro"/>
</dbReference>
<dbReference type="Proteomes" id="UP000800093">
    <property type="component" value="Unassembled WGS sequence"/>
</dbReference>
<keyword evidence="1" id="KW-0539">Nucleus</keyword>
<name>A0A9P4JZK6_9PLEO</name>
<evidence type="ECO:0000259" key="2">
    <source>
        <dbReference type="PROSITE" id="PS50048"/>
    </source>
</evidence>
<dbReference type="EMBL" id="ML986688">
    <property type="protein sequence ID" value="KAF2260139.1"/>
    <property type="molecule type" value="Genomic_DNA"/>
</dbReference>
<dbReference type="SMART" id="SM00066">
    <property type="entry name" value="GAL4"/>
    <property type="match status" value="1"/>
</dbReference>
<dbReference type="Gene3D" id="4.10.240.10">
    <property type="entry name" value="Zn(2)-C6 fungal-type DNA-binding domain"/>
    <property type="match status" value="1"/>
</dbReference>
<dbReference type="PANTHER" id="PTHR38791">
    <property type="entry name" value="ZN(II)2CYS6 TRANSCRIPTION FACTOR (EUROFUNG)-RELATED-RELATED"/>
    <property type="match status" value="1"/>
</dbReference>
<accession>A0A9P4JZK6</accession>
<protein>
    <recommendedName>
        <fullName evidence="2">Zn(2)-C6 fungal-type domain-containing protein</fullName>
    </recommendedName>
</protein>
<feature type="domain" description="Zn(2)-C6 fungal-type" evidence="2">
    <location>
        <begin position="10"/>
        <end position="39"/>
    </location>
</feature>
<dbReference type="AlphaFoldDB" id="A0A9P4JZK6"/>
<evidence type="ECO:0000313" key="4">
    <source>
        <dbReference type="Proteomes" id="UP000800093"/>
    </source>
</evidence>
<reference evidence="4" key="1">
    <citation type="journal article" date="2020" name="Stud. Mycol.">
        <title>101 Dothideomycetes genomes: A test case for predicting lifestyles and emergence of pathogens.</title>
        <authorList>
            <person name="Haridas S."/>
            <person name="Albert R."/>
            <person name="Binder M."/>
            <person name="Bloem J."/>
            <person name="LaButti K."/>
            <person name="Salamov A."/>
            <person name="Andreopoulos B."/>
            <person name="Baker S."/>
            <person name="Barry K."/>
            <person name="Bills G."/>
            <person name="Bluhm B."/>
            <person name="Cannon C."/>
            <person name="Castanera R."/>
            <person name="Culley D."/>
            <person name="Daum C."/>
            <person name="Ezra D."/>
            <person name="Gonzalez J."/>
            <person name="Henrissat B."/>
            <person name="Kuo A."/>
            <person name="Liang C."/>
            <person name="Lipzen A."/>
            <person name="Lutzoni F."/>
            <person name="Magnuson J."/>
            <person name="Mondo S."/>
            <person name="Nolan M."/>
            <person name="Ohm R."/>
            <person name="Pangilinan J."/>
            <person name="Park H.-J."/>
            <person name="Ramirez L."/>
            <person name="Alfaro M."/>
            <person name="Sun H."/>
            <person name="Tritt A."/>
            <person name="Yoshinaga Y."/>
            <person name="Zwiers L.-H."/>
            <person name="Turgeon B."/>
            <person name="Goodwin S."/>
            <person name="Spatafora J."/>
            <person name="Crous P."/>
            <person name="Grigoriev I."/>
        </authorList>
    </citation>
    <scope>NUCLEOTIDE SEQUENCE [LARGE SCALE GENOMIC DNA]</scope>
    <source>
        <strain evidence="4">CBS 304.66</strain>
    </source>
</reference>
<gene>
    <name evidence="3" type="ORF">CC78DRAFT_585134</name>
</gene>
<organism evidence="3 4">
    <name type="scientific">Lojkania enalia</name>
    <dbReference type="NCBI Taxonomy" id="147567"/>
    <lineage>
        <taxon>Eukaryota</taxon>
        <taxon>Fungi</taxon>
        <taxon>Dikarya</taxon>
        <taxon>Ascomycota</taxon>
        <taxon>Pezizomycotina</taxon>
        <taxon>Dothideomycetes</taxon>
        <taxon>Pleosporomycetidae</taxon>
        <taxon>Pleosporales</taxon>
        <taxon>Pleosporales incertae sedis</taxon>
        <taxon>Lojkania</taxon>
    </lineage>
</organism>